<protein>
    <recommendedName>
        <fullName evidence="3">dolichyl-P-Man:Man5GlcNAc2-PP-dolichol alpha-1,3-mannosyltransferase</fullName>
        <ecNumber evidence="3">2.4.1.258</ecNumber>
    </recommendedName>
</protein>
<feature type="compositionally biased region" description="Polar residues" evidence="11">
    <location>
        <begin position="91"/>
        <end position="106"/>
    </location>
</feature>
<dbReference type="Pfam" id="PF05208">
    <property type="entry name" value="ALG3"/>
    <property type="match status" value="1"/>
</dbReference>
<evidence type="ECO:0000256" key="10">
    <source>
        <dbReference type="ARBA" id="ARBA00049506"/>
    </source>
</evidence>
<evidence type="ECO:0000256" key="7">
    <source>
        <dbReference type="ARBA" id="ARBA00022824"/>
    </source>
</evidence>
<dbReference type="InterPro" id="IPR007873">
    <property type="entry name" value="Glycosyltransferase_ALG3"/>
</dbReference>
<keyword evidence="14" id="KW-1185">Reference proteome</keyword>
<comment type="catalytic activity">
    <reaction evidence="10">
        <text>an alpha-D-Man-(1-&gt;2)-alpha-D-Man-(1-&gt;2)-alpha-D-Man-(1-&gt;3)-[alpha-D-Man-(1-&gt;6)]-beta-D-Man-(1-&gt;4)-beta-D-GlcNAc-(1-&gt;4)-alpha-D-GlcNAc-diphospho-di-trans,poly-cis-dolichol + a di-trans,poly-cis-dolichyl beta-D-mannosyl phosphate = an alpha-D-Man-(1-&gt;2)-alpha-D-Man-(1-&gt;2)-alpha-D-Man-(1-&gt;3)-[alpha-D-Man-(1-&gt;3)-alpha-D-Man-(1-&gt;6)]-beta-D-Man-(1-&gt;4)-beta-D-GlcNAc-(1-&gt;4)-alpha-D-GlcNAc-diphospho-di-trans,poly-cis-dolichol + a di-trans,poly-cis-dolichyl phosphate + H(+)</text>
        <dbReference type="Rhea" id="RHEA:29527"/>
        <dbReference type="Rhea" id="RHEA-COMP:19498"/>
        <dbReference type="Rhea" id="RHEA-COMP:19501"/>
        <dbReference type="Rhea" id="RHEA-COMP:19516"/>
        <dbReference type="Rhea" id="RHEA-COMP:19517"/>
        <dbReference type="ChEBI" id="CHEBI:15378"/>
        <dbReference type="ChEBI" id="CHEBI:57683"/>
        <dbReference type="ChEBI" id="CHEBI:58211"/>
        <dbReference type="ChEBI" id="CHEBI:132515"/>
        <dbReference type="ChEBI" id="CHEBI:132516"/>
        <dbReference type="EC" id="2.4.1.258"/>
    </reaction>
    <physiologicalReaction direction="left-to-right" evidence="10">
        <dbReference type="Rhea" id="RHEA:29528"/>
    </physiologicalReaction>
</comment>
<evidence type="ECO:0000256" key="2">
    <source>
        <dbReference type="ARBA" id="ARBA00004922"/>
    </source>
</evidence>
<dbReference type="EC" id="2.4.1.258" evidence="3"/>
<evidence type="ECO:0000256" key="3">
    <source>
        <dbReference type="ARBA" id="ARBA00011964"/>
    </source>
</evidence>
<evidence type="ECO:0000313" key="14">
    <source>
        <dbReference type="Proteomes" id="UP000735302"/>
    </source>
</evidence>
<comment type="caution">
    <text evidence="13">The sequence shown here is derived from an EMBL/GenBank/DDBJ whole genome shotgun (WGS) entry which is preliminary data.</text>
</comment>
<proteinExistence type="predicted"/>
<evidence type="ECO:0000256" key="1">
    <source>
        <dbReference type="ARBA" id="ARBA00004477"/>
    </source>
</evidence>
<dbReference type="GO" id="GO:0052925">
    <property type="term" value="F:dol-P-Man:Man(5)GlcNAc(2)-PP-Dol alpha-1,3-mannosyltransferase activity"/>
    <property type="evidence" value="ECO:0007669"/>
    <property type="project" value="UniProtKB-EC"/>
</dbReference>
<gene>
    <name evidence="13" type="ORF">PoB_006908000</name>
</gene>
<dbReference type="PANTHER" id="PTHR12646">
    <property type="entry name" value="NOT56 - RELATED"/>
    <property type="match status" value="1"/>
</dbReference>
<evidence type="ECO:0000256" key="6">
    <source>
        <dbReference type="ARBA" id="ARBA00022692"/>
    </source>
</evidence>
<dbReference type="GO" id="GO:0005789">
    <property type="term" value="C:endoplasmic reticulum membrane"/>
    <property type="evidence" value="ECO:0007669"/>
    <property type="project" value="UniProtKB-SubCell"/>
</dbReference>
<dbReference type="Proteomes" id="UP000735302">
    <property type="component" value="Unassembled WGS sequence"/>
</dbReference>
<feature type="transmembrane region" description="Helical" evidence="12">
    <location>
        <begin position="12"/>
        <end position="31"/>
    </location>
</feature>
<feature type="transmembrane region" description="Helical" evidence="12">
    <location>
        <begin position="51"/>
        <end position="71"/>
    </location>
</feature>
<keyword evidence="7" id="KW-0256">Endoplasmic reticulum</keyword>
<dbReference type="EMBL" id="BLXT01007807">
    <property type="protein sequence ID" value="GFO42575.1"/>
    <property type="molecule type" value="Genomic_DNA"/>
</dbReference>
<keyword evidence="5" id="KW-0808">Transferase</keyword>
<reference evidence="13 14" key="1">
    <citation type="journal article" date="2021" name="Elife">
        <title>Chloroplast acquisition without the gene transfer in kleptoplastic sea slugs, Plakobranchus ocellatus.</title>
        <authorList>
            <person name="Maeda T."/>
            <person name="Takahashi S."/>
            <person name="Yoshida T."/>
            <person name="Shimamura S."/>
            <person name="Takaki Y."/>
            <person name="Nagai Y."/>
            <person name="Toyoda A."/>
            <person name="Suzuki Y."/>
            <person name="Arimoto A."/>
            <person name="Ishii H."/>
            <person name="Satoh N."/>
            <person name="Nishiyama T."/>
            <person name="Hasebe M."/>
            <person name="Maruyama T."/>
            <person name="Minagawa J."/>
            <person name="Obokata J."/>
            <person name="Shigenobu S."/>
        </authorList>
    </citation>
    <scope>NUCLEOTIDE SEQUENCE [LARGE SCALE GENOMIC DNA]</scope>
</reference>
<comment type="pathway">
    <text evidence="2">Protein modification; protein glycosylation.</text>
</comment>
<keyword evidence="4" id="KW-0328">Glycosyltransferase</keyword>
<accession>A0AAV4DF22</accession>
<comment type="subcellular location">
    <subcellularLocation>
        <location evidence="1">Endoplasmic reticulum membrane</location>
        <topology evidence="1">Multi-pass membrane protein</topology>
    </subcellularLocation>
</comment>
<evidence type="ECO:0000256" key="9">
    <source>
        <dbReference type="ARBA" id="ARBA00023136"/>
    </source>
</evidence>
<keyword evidence="9 12" id="KW-0472">Membrane</keyword>
<feature type="region of interest" description="Disordered" evidence="11">
    <location>
        <begin position="74"/>
        <end position="123"/>
    </location>
</feature>
<evidence type="ECO:0000256" key="8">
    <source>
        <dbReference type="ARBA" id="ARBA00022989"/>
    </source>
</evidence>
<evidence type="ECO:0000256" key="11">
    <source>
        <dbReference type="SAM" id="MobiDB-lite"/>
    </source>
</evidence>
<keyword evidence="6 12" id="KW-0812">Transmembrane</keyword>
<evidence type="ECO:0000256" key="4">
    <source>
        <dbReference type="ARBA" id="ARBA00022676"/>
    </source>
</evidence>
<evidence type="ECO:0000256" key="5">
    <source>
        <dbReference type="ARBA" id="ARBA00022679"/>
    </source>
</evidence>
<sequence length="123" mass="13913">MSFSRSLHYQFYVWYFHSLHYLVWCCPYPAVVRILLLGVLELSWNTYPSTVTSSALLHTCHAVILLGLWLGKPRPGSSTTHQQSSERKGGSSLTGSDRNSRQTGQAEDNGWQGIPRAVKFKTR</sequence>
<keyword evidence="8 12" id="KW-1133">Transmembrane helix</keyword>
<evidence type="ECO:0000313" key="13">
    <source>
        <dbReference type="EMBL" id="GFO42575.1"/>
    </source>
</evidence>
<name>A0AAV4DF22_9GAST</name>
<dbReference type="AlphaFoldDB" id="A0AAV4DF22"/>
<dbReference type="PANTHER" id="PTHR12646:SF0">
    <property type="entry name" value="DOL-P-MAN:MAN(5)GLCNAC(2)-PP-DOL ALPHA-1,3-MANNOSYLTRANSFERASE"/>
    <property type="match status" value="1"/>
</dbReference>
<evidence type="ECO:0000256" key="12">
    <source>
        <dbReference type="SAM" id="Phobius"/>
    </source>
</evidence>
<organism evidence="13 14">
    <name type="scientific">Plakobranchus ocellatus</name>
    <dbReference type="NCBI Taxonomy" id="259542"/>
    <lineage>
        <taxon>Eukaryota</taxon>
        <taxon>Metazoa</taxon>
        <taxon>Spiralia</taxon>
        <taxon>Lophotrochozoa</taxon>
        <taxon>Mollusca</taxon>
        <taxon>Gastropoda</taxon>
        <taxon>Heterobranchia</taxon>
        <taxon>Euthyneura</taxon>
        <taxon>Panpulmonata</taxon>
        <taxon>Sacoglossa</taxon>
        <taxon>Placobranchoidea</taxon>
        <taxon>Plakobranchidae</taxon>
        <taxon>Plakobranchus</taxon>
    </lineage>
</organism>